<evidence type="ECO:0000313" key="2">
    <source>
        <dbReference type="EMBL" id="ASN70193.1"/>
    </source>
</evidence>
<dbReference type="CDD" id="cd00093">
    <property type="entry name" value="HTH_XRE"/>
    <property type="match status" value="1"/>
</dbReference>
<organism evidence="2">
    <name type="scientific">uncultured Caudovirales phage</name>
    <dbReference type="NCBI Taxonomy" id="2100421"/>
    <lineage>
        <taxon>Viruses</taxon>
        <taxon>Duplodnaviria</taxon>
        <taxon>Heunggongvirae</taxon>
        <taxon>Uroviricota</taxon>
        <taxon>Caudoviricetes</taxon>
        <taxon>Peduoviridae</taxon>
        <taxon>Maltschvirus</taxon>
        <taxon>Maltschvirus maltsch</taxon>
    </lineage>
</organism>
<dbReference type="Pfam" id="PF01381">
    <property type="entry name" value="HTH_3"/>
    <property type="match status" value="1"/>
</dbReference>
<protein>
    <recommendedName>
        <fullName evidence="1">HTH cro/C1-type domain-containing protein</fullName>
    </recommendedName>
</protein>
<dbReference type="SUPFAM" id="SSF47413">
    <property type="entry name" value="lambda repressor-like DNA-binding domains"/>
    <property type="match status" value="1"/>
</dbReference>
<name>A0A2H4J884_9CAUD</name>
<reference evidence="2" key="1">
    <citation type="submission" date="2017-06" db="EMBL/GenBank/DDBJ databases">
        <title>Novel phages from South African skin metaviromes.</title>
        <authorList>
            <person name="van Zyl L.J."/>
            <person name="Abrahams Y."/>
            <person name="Stander E.A."/>
            <person name="Kirby B.M."/>
            <person name="Clavaud C."/>
            <person name="Farcet C."/>
            <person name="Breton L."/>
            <person name="Trindade M.I."/>
        </authorList>
    </citation>
    <scope>NUCLEOTIDE SEQUENCE</scope>
</reference>
<accession>A0A2H4J884</accession>
<gene>
    <name evidence="2" type="ORF">10F3_8</name>
</gene>
<dbReference type="InterPro" id="IPR010982">
    <property type="entry name" value="Lambda_DNA-bd_dom_sf"/>
</dbReference>
<dbReference type="Gene3D" id="1.10.260.40">
    <property type="entry name" value="lambda repressor-like DNA-binding domains"/>
    <property type="match status" value="1"/>
</dbReference>
<dbReference type="InterPro" id="IPR001387">
    <property type="entry name" value="Cro/C1-type_HTH"/>
</dbReference>
<dbReference type="PROSITE" id="PS50943">
    <property type="entry name" value="HTH_CROC1"/>
    <property type="match status" value="1"/>
</dbReference>
<dbReference type="EMBL" id="MF417903">
    <property type="protein sequence ID" value="ASN70193.1"/>
    <property type="molecule type" value="Genomic_DNA"/>
</dbReference>
<feature type="domain" description="HTH cro/C1-type" evidence="1">
    <location>
        <begin position="15"/>
        <end position="58"/>
    </location>
</feature>
<proteinExistence type="predicted"/>
<evidence type="ECO:0000259" key="1">
    <source>
        <dbReference type="PROSITE" id="PS50943"/>
    </source>
</evidence>
<dbReference type="GO" id="GO:0003677">
    <property type="term" value="F:DNA binding"/>
    <property type="evidence" value="ECO:0007669"/>
    <property type="project" value="InterPro"/>
</dbReference>
<sequence>MANSPYNVANLCKMMHKKRLEIGLSQIAMGKLLGGRNQKYVSNIENGLTTISPEICIRWFEICGAYEHIDLVHFIFKLHPMAAAPIDPALNDCAHKALINLVHEMEDAKQATKELAEWLNNTRPGKTGELPMQAIKQIYDLTQANKTLMYSMSREFGLKITDLTDKWSKKAIVAEVAMHKRQDREAVLA</sequence>